<gene>
    <name evidence="5" type="ORF">AB0T83_19685</name>
</gene>
<dbReference type="EMBL" id="JBFBVU010000057">
    <property type="protein sequence ID" value="MEV8468967.1"/>
    <property type="molecule type" value="Genomic_DNA"/>
</dbReference>
<dbReference type="InterPro" id="IPR000524">
    <property type="entry name" value="Tscrpt_reg_HTH_GntR"/>
</dbReference>
<keyword evidence="2" id="KW-0238">DNA-binding</keyword>
<comment type="caution">
    <text evidence="5">The sequence shown here is derived from an EMBL/GenBank/DDBJ whole genome shotgun (WGS) entry which is preliminary data.</text>
</comment>
<sequence>MPSATDLAYERIKAAVMSGELKAGDRVKEELLAEQIGVSRTPIRNALQKLSAQGFIEMLHHQGARVANWSSQDIGEITDLRALLESFGAGVAARKIHAGELVVLRELADDMEQAAARSNAADLEEITRLNSQFHMNIISASGNRRLAEVIGNLAHPLLVQRRFSTFSPARLQRSMDHHREIIDALSARDPEWASSIMRSHILSSANISAQEHDI</sequence>
<evidence type="ECO:0000256" key="2">
    <source>
        <dbReference type="ARBA" id="ARBA00023125"/>
    </source>
</evidence>
<evidence type="ECO:0000259" key="4">
    <source>
        <dbReference type="PROSITE" id="PS50949"/>
    </source>
</evidence>
<dbReference type="SMART" id="SM00345">
    <property type="entry name" value="HTH_GNTR"/>
    <property type="match status" value="1"/>
</dbReference>
<feature type="domain" description="HTH gntR-type" evidence="4">
    <location>
        <begin position="2"/>
        <end position="69"/>
    </location>
</feature>
<dbReference type="PANTHER" id="PTHR43537:SF24">
    <property type="entry name" value="GLUCONATE OPERON TRANSCRIPTIONAL REPRESSOR"/>
    <property type="match status" value="1"/>
</dbReference>
<reference evidence="5 6" key="1">
    <citation type="submission" date="2024-07" db="EMBL/GenBank/DDBJ databases">
        <authorList>
            <person name="Kang M."/>
        </authorList>
    </citation>
    <scope>NUCLEOTIDE SEQUENCE [LARGE SCALE GENOMIC DNA]</scope>
    <source>
        <strain evidence="5 6">DFM31</strain>
    </source>
</reference>
<evidence type="ECO:0000256" key="3">
    <source>
        <dbReference type="ARBA" id="ARBA00023163"/>
    </source>
</evidence>
<evidence type="ECO:0000313" key="6">
    <source>
        <dbReference type="Proteomes" id="UP001553161"/>
    </source>
</evidence>
<dbReference type="InterPro" id="IPR036390">
    <property type="entry name" value="WH_DNA-bd_sf"/>
</dbReference>
<dbReference type="Proteomes" id="UP001553161">
    <property type="component" value="Unassembled WGS sequence"/>
</dbReference>
<dbReference type="SUPFAM" id="SSF46785">
    <property type="entry name" value="Winged helix' DNA-binding domain"/>
    <property type="match status" value="1"/>
</dbReference>
<proteinExistence type="predicted"/>
<dbReference type="Gene3D" id="1.20.120.530">
    <property type="entry name" value="GntR ligand-binding domain-like"/>
    <property type="match status" value="1"/>
</dbReference>
<accession>A0ABV3LBU9</accession>
<dbReference type="SUPFAM" id="SSF48008">
    <property type="entry name" value="GntR ligand-binding domain-like"/>
    <property type="match status" value="1"/>
</dbReference>
<dbReference type="PRINTS" id="PR00035">
    <property type="entry name" value="HTHGNTR"/>
</dbReference>
<dbReference type="Gene3D" id="1.10.10.10">
    <property type="entry name" value="Winged helix-like DNA-binding domain superfamily/Winged helix DNA-binding domain"/>
    <property type="match status" value="1"/>
</dbReference>
<dbReference type="PANTHER" id="PTHR43537">
    <property type="entry name" value="TRANSCRIPTIONAL REGULATOR, GNTR FAMILY"/>
    <property type="match status" value="1"/>
</dbReference>
<protein>
    <submittedName>
        <fullName evidence="5">GntR family transcriptional regulator</fullName>
    </submittedName>
</protein>
<dbReference type="SMART" id="SM00895">
    <property type="entry name" value="FCD"/>
    <property type="match status" value="1"/>
</dbReference>
<dbReference type="Pfam" id="PF00392">
    <property type="entry name" value="GntR"/>
    <property type="match status" value="1"/>
</dbReference>
<organism evidence="5 6">
    <name type="scientific">Meridianimarinicoccus marinus</name>
    <dbReference type="NCBI Taxonomy" id="3231483"/>
    <lineage>
        <taxon>Bacteria</taxon>
        <taxon>Pseudomonadati</taxon>
        <taxon>Pseudomonadota</taxon>
        <taxon>Alphaproteobacteria</taxon>
        <taxon>Rhodobacterales</taxon>
        <taxon>Paracoccaceae</taxon>
        <taxon>Meridianimarinicoccus</taxon>
    </lineage>
</organism>
<dbReference type="PROSITE" id="PS50949">
    <property type="entry name" value="HTH_GNTR"/>
    <property type="match status" value="1"/>
</dbReference>
<keyword evidence="1" id="KW-0805">Transcription regulation</keyword>
<dbReference type="InterPro" id="IPR008920">
    <property type="entry name" value="TF_FadR/GntR_C"/>
</dbReference>
<dbReference type="Pfam" id="PF07729">
    <property type="entry name" value="FCD"/>
    <property type="match status" value="1"/>
</dbReference>
<keyword evidence="6" id="KW-1185">Reference proteome</keyword>
<dbReference type="InterPro" id="IPR036388">
    <property type="entry name" value="WH-like_DNA-bd_sf"/>
</dbReference>
<keyword evidence="3" id="KW-0804">Transcription</keyword>
<evidence type="ECO:0000256" key="1">
    <source>
        <dbReference type="ARBA" id="ARBA00023015"/>
    </source>
</evidence>
<name>A0ABV3LBU9_9RHOB</name>
<dbReference type="CDD" id="cd07377">
    <property type="entry name" value="WHTH_GntR"/>
    <property type="match status" value="1"/>
</dbReference>
<dbReference type="InterPro" id="IPR011711">
    <property type="entry name" value="GntR_C"/>
</dbReference>
<dbReference type="RefSeq" id="WP_366194922.1">
    <property type="nucleotide sequence ID" value="NZ_JBFBVU010000057.1"/>
</dbReference>
<evidence type="ECO:0000313" key="5">
    <source>
        <dbReference type="EMBL" id="MEV8468967.1"/>
    </source>
</evidence>